<proteinExistence type="predicted"/>
<keyword evidence="3" id="KW-1185">Reference proteome</keyword>
<dbReference type="GO" id="GO:0005635">
    <property type="term" value="C:nuclear envelope"/>
    <property type="evidence" value="ECO:0007669"/>
    <property type="project" value="TreeGrafter"/>
</dbReference>
<feature type="region of interest" description="Disordered" evidence="1">
    <location>
        <begin position="406"/>
        <end position="442"/>
    </location>
</feature>
<dbReference type="EMBL" id="OX451737">
    <property type="protein sequence ID" value="CAI8599741.1"/>
    <property type="molecule type" value="Genomic_DNA"/>
</dbReference>
<protein>
    <recommendedName>
        <fullName evidence="4">Protein KAKU4</fullName>
    </recommendedName>
</protein>
<feature type="region of interest" description="Disordered" evidence="1">
    <location>
        <begin position="170"/>
        <end position="191"/>
    </location>
</feature>
<feature type="region of interest" description="Disordered" evidence="1">
    <location>
        <begin position="471"/>
        <end position="583"/>
    </location>
</feature>
<evidence type="ECO:0000256" key="1">
    <source>
        <dbReference type="SAM" id="MobiDB-lite"/>
    </source>
</evidence>
<feature type="compositionally biased region" description="Pro residues" evidence="1">
    <location>
        <begin position="30"/>
        <end position="41"/>
    </location>
</feature>
<gene>
    <name evidence="2" type="ORF">VFH_II189280</name>
</gene>
<feature type="compositionally biased region" description="Basic residues" evidence="1">
    <location>
        <begin position="566"/>
        <end position="583"/>
    </location>
</feature>
<sequence>MTSISGSQSGGKLVRLRRTAAARNRTPYTRPVPSPSQPQPQSPNWLSRFVISPSRFIASGAGKILSSVLDLESSPGSSSSATSSSSSSYADTNAEEVGDLDDVSYSHLEDEVALNEGGTSEPINLSGKEIKPLAANSKSKHTIEQLLMQESFSREEGDRLIKIIRSRVVDSPSNDDGVTRPRDISNTTLASGSPELCSAAVMEAKKWLLEKKSGVGSSADLGYGSHSLNLIALPQAPEDEGSPVDVAKSYMRARPPWASPSVDHTKPSTPSGIQLFKEETPHLFGGNSTASLNKYKRDSSATGSWSIQDEIRRVRSRATEEMLRTLPSSKIDWSAYAVENKNLTRGLGSNTSPDLQSKLDRRQPESVLPDPSNIILEQNQGYVAVQKTKGTQDDCTELTTVLRDGHRDVNGINDTDESKHQSDPVEETKEVSKSRLQDGNLSELKEKVEAEDALANGFPSLGPSVYARTVTEQNSKKSNNEPSTVDSSQERIAQGVLEQETCKMLRGSTEVPEVSVDGTVASKDDGVATGSQSQNSSSVQYEAQQNISQPASESGLVATPTSIAKQKGKRLTRYNRRGSKGVK</sequence>
<evidence type="ECO:0008006" key="4">
    <source>
        <dbReference type="Google" id="ProtNLM"/>
    </source>
</evidence>
<feature type="region of interest" description="Disordered" evidence="1">
    <location>
        <begin position="344"/>
        <end position="369"/>
    </location>
</feature>
<dbReference type="Proteomes" id="UP001157006">
    <property type="component" value="Chromosome 2"/>
</dbReference>
<evidence type="ECO:0000313" key="2">
    <source>
        <dbReference type="EMBL" id="CAI8599741.1"/>
    </source>
</evidence>
<feature type="compositionally biased region" description="Low complexity" evidence="1">
    <location>
        <begin position="69"/>
        <end position="88"/>
    </location>
</feature>
<feature type="compositionally biased region" description="Basic and acidic residues" evidence="1">
    <location>
        <begin position="416"/>
        <end position="436"/>
    </location>
</feature>
<feature type="region of interest" description="Disordered" evidence="1">
    <location>
        <begin position="69"/>
        <end position="105"/>
    </location>
</feature>
<dbReference type="PANTHER" id="PTHR33416">
    <property type="entry name" value="NUCLEAR PORE COMPLEX PROTEIN NUP1"/>
    <property type="match status" value="1"/>
</dbReference>
<feature type="compositionally biased region" description="Polar residues" evidence="1">
    <location>
        <begin position="529"/>
        <end position="552"/>
    </location>
</feature>
<feature type="compositionally biased region" description="Acidic residues" evidence="1">
    <location>
        <begin position="93"/>
        <end position="102"/>
    </location>
</feature>
<name>A0AAV0ZMS4_VICFA</name>
<reference evidence="2 3" key="1">
    <citation type="submission" date="2023-01" db="EMBL/GenBank/DDBJ databases">
        <authorList>
            <person name="Kreplak J."/>
        </authorList>
    </citation>
    <scope>NUCLEOTIDE SEQUENCE [LARGE SCALE GENOMIC DNA]</scope>
</reference>
<dbReference type="PANTHER" id="PTHR33416:SF17">
    <property type="entry name" value="PROTEIN KAKU4"/>
    <property type="match status" value="1"/>
</dbReference>
<feature type="compositionally biased region" description="Polar residues" evidence="1">
    <location>
        <begin position="344"/>
        <end position="355"/>
    </location>
</feature>
<evidence type="ECO:0000313" key="3">
    <source>
        <dbReference type="Proteomes" id="UP001157006"/>
    </source>
</evidence>
<feature type="region of interest" description="Disordered" evidence="1">
    <location>
        <begin position="1"/>
        <end position="45"/>
    </location>
</feature>
<dbReference type="GO" id="GO:0071763">
    <property type="term" value="P:nuclear membrane organization"/>
    <property type="evidence" value="ECO:0007669"/>
    <property type="project" value="TreeGrafter"/>
</dbReference>
<organism evidence="2 3">
    <name type="scientific">Vicia faba</name>
    <name type="common">Broad bean</name>
    <name type="synonym">Faba vulgaris</name>
    <dbReference type="NCBI Taxonomy" id="3906"/>
    <lineage>
        <taxon>Eukaryota</taxon>
        <taxon>Viridiplantae</taxon>
        <taxon>Streptophyta</taxon>
        <taxon>Embryophyta</taxon>
        <taxon>Tracheophyta</taxon>
        <taxon>Spermatophyta</taxon>
        <taxon>Magnoliopsida</taxon>
        <taxon>eudicotyledons</taxon>
        <taxon>Gunneridae</taxon>
        <taxon>Pentapetalae</taxon>
        <taxon>rosids</taxon>
        <taxon>fabids</taxon>
        <taxon>Fabales</taxon>
        <taxon>Fabaceae</taxon>
        <taxon>Papilionoideae</taxon>
        <taxon>50 kb inversion clade</taxon>
        <taxon>NPAAA clade</taxon>
        <taxon>Hologalegina</taxon>
        <taxon>IRL clade</taxon>
        <taxon>Fabeae</taxon>
        <taxon>Vicia</taxon>
    </lineage>
</organism>
<feature type="compositionally biased region" description="Polar residues" evidence="1">
    <location>
        <begin position="480"/>
        <end position="491"/>
    </location>
</feature>
<dbReference type="AlphaFoldDB" id="A0AAV0ZMS4"/>
<accession>A0AAV0ZMS4</accession>